<dbReference type="SMART" id="SM00448">
    <property type="entry name" value="REC"/>
    <property type="match status" value="1"/>
</dbReference>
<dbReference type="InterPro" id="IPR050595">
    <property type="entry name" value="Bact_response_regulator"/>
</dbReference>
<organism evidence="4 5">
    <name type="scientific">Sorangium cellulosum</name>
    <name type="common">Polyangium cellulosum</name>
    <dbReference type="NCBI Taxonomy" id="56"/>
    <lineage>
        <taxon>Bacteria</taxon>
        <taxon>Pseudomonadati</taxon>
        <taxon>Myxococcota</taxon>
        <taxon>Polyangia</taxon>
        <taxon>Polyangiales</taxon>
        <taxon>Polyangiaceae</taxon>
        <taxon>Sorangium</taxon>
    </lineage>
</organism>
<dbReference type="GO" id="GO:0000160">
    <property type="term" value="P:phosphorelay signal transduction system"/>
    <property type="evidence" value="ECO:0007669"/>
    <property type="project" value="InterPro"/>
</dbReference>
<reference evidence="4 5" key="1">
    <citation type="submission" date="2014-02" db="EMBL/GenBank/DDBJ databases">
        <title>The small core and large imbalanced accessory genome model reveals a collaborative survival strategy of Sorangium cellulosum strains in nature.</title>
        <authorList>
            <person name="Han K."/>
            <person name="Peng R."/>
            <person name="Blom J."/>
            <person name="Li Y.-Z."/>
        </authorList>
    </citation>
    <scope>NUCLEOTIDE SEQUENCE [LARGE SCALE GENOMIC DNA]</scope>
    <source>
        <strain evidence="4 5">So0157-18</strain>
    </source>
</reference>
<dbReference type="PROSITE" id="PS50110">
    <property type="entry name" value="RESPONSE_REGULATORY"/>
    <property type="match status" value="1"/>
</dbReference>
<comment type="caution">
    <text evidence="4">The sequence shown here is derived from an EMBL/GenBank/DDBJ whole genome shotgun (WGS) entry which is preliminary data.</text>
</comment>
<evidence type="ECO:0000259" key="3">
    <source>
        <dbReference type="PROSITE" id="PS50110"/>
    </source>
</evidence>
<dbReference type="InterPro" id="IPR001789">
    <property type="entry name" value="Sig_transdc_resp-reg_receiver"/>
</dbReference>
<dbReference type="Gene3D" id="3.40.50.2300">
    <property type="match status" value="1"/>
</dbReference>
<dbReference type="PANTHER" id="PTHR44591:SF3">
    <property type="entry name" value="RESPONSE REGULATORY DOMAIN-CONTAINING PROTEIN"/>
    <property type="match status" value="1"/>
</dbReference>
<proteinExistence type="predicted"/>
<dbReference type="InterPro" id="IPR011006">
    <property type="entry name" value="CheY-like_superfamily"/>
</dbReference>
<feature type="domain" description="Response regulatory" evidence="3">
    <location>
        <begin position="8"/>
        <end position="122"/>
    </location>
</feature>
<dbReference type="SUPFAM" id="SSF52172">
    <property type="entry name" value="CheY-like"/>
    <property type="match status" value="1"/>
</dbReference>
<dbReference type="Pfam" id="PF00072">
    <property type="entry name" value="Response_reg"/>
    <property type="match status" value="1"/>
</dbReference>
<protein>
    <recommendedName>
        <fullName evidence="3">Response regulatory domain-containing protein</fullName>
    </recommendedName>
</protein>
<gene>
    <name evidence="4" type="ORF">BE04_02400</name>
</gene>
<dbReference type="EMBL" id="JELX01001896">
    <property type="protein sequence ID" value="KYF57265.1"/>
    <property type="molecule type" value="Genomic_DNA"/>
</dbReference>
<evidence type="ECO:0000313" key="4">
    <source>
        <dbReference type="EMBL" id="KYF57265.1"/>
    </source>
</evidence>
<accession>A0A150PNI5</accession>
<feature type="modified residue" description="4-aspartylphosphate" evidence="2">
    <location>
        <position position="58"/>
    </location>
</feature>
<sequence>MPATPLKRILVVDDDPDIRETLAELLQEEGYAVMSAAHGGEALSALRTEPKPGLILLDLMMPIMDGWQFRAEQKKDPELASIPVVIISATGRDEFVSSLGAAQFLKKPINLEQLLAAVEQHCR</sequence>
<dbReference type="AlphaFoldDB" id="A0A150PNI5"/>
<name>A0A150PNI5_SORCE</name>
<evidence type="ECO:0000313" key="5">
    <source>
        <dbReference type="Proteomes" id="UP000075604"/>
    </source>
</evidence>
<dbReference type="PANTHER" id="PTHR44591">
    <property type="entry name" value="STRESS RESPONSE REGULATOR PROTEIN 1"/>
    <property type="match status" value="1"/>
</dbReference>
<evidence type="ECO:0000256" key="1">
    <source>
        <dbReference type="ARBA" id="ARBA00022553"/>
    </source>
</evidence>
<keyword evidence="1 2" id="KW-0597">Phosphoprotein</keyword>
<evidence type="ECO:0000256" key="2">
    <source>
        <dbReference type="PROSITE-ProRule" id="PRU00169"/>
    </source>
</evidence>
<dbReference type="Proteomes" id="UP000075604">
    <property type="component" value="Unassembled WGS sequence"/>
</dbReference>